<evidence type="ECO:0000313" key="1">
    <source>
        <dbReference type="EMBL" id="KIM27354.1"/>
    </source>
</evidence>
<dbReference type="EMBL" id="KN824299">
    <property type="protein sequence ID" value="KIM27354.1"/>
    <property type="molecule type" value="Genomic_DNA"/>
</dbReference>
<dbReference type="HOGENOM" id="CLU_037355_0_0_1"/>
<gene>
    <name evidence="1" type="ORF">M408DRAFT_169275</name>
</gene>
<keyword evidence="2" id="KW-1185">Reference proteome</keyword>
<evidence type="ECO:0008006" key="3">
    <source>
        <dbReference type="Google" id="ProtNLM"/>
    </source>
</evidence>
<reference evidence="2" key="2">
    <citation type="submission" date="2015-01" db="EMBL/GenBank/DDBJ databases">
        <title>Evolutionary Origins and Diversification of the Mycorrhizal Mutualists.</title>
        <authorList>
            <consortium name="DOE Joint Genome Institute"/>
            <consortium name="Mycorrhizal Genomics Consortium"/>
            <person name="Kohler A."/>
            <person name="Kuo A."/>
            <person name="Nagy L.G."/>
            <person name="Floudas D."/>
            <person name="Copeland A."/>
            <person name="Barry K.W."/>
            <person name="Cichocki N."/>
            <person name="Veneault-Fourrey C."/>
            <person name="LaButti K."/>
            <person name="Lindquist E.A."/>
            <person name="Lipzen A."/>
            <person name="Lundell T."/>
            <person name="Morin E."/>
            <person name="Murat C."/>
            <person name="Riley R."/>
            <person name="Ohm R."/>
            <person name="Sun H."/>
            <person name="Tunlid A."/>
            <person name="Henrissat B."/>
            <person name="Grigoriev I.V."/>
            <person name="Hibbett D.S."/>
            <person name="Martin F."/>
        </authorList>
    </citation>
    <scope>NUCLEOTIDE SEQUENCE [LARGE SCALE GENOMIC DNA]</scope>
    <source>
        <strain evidence="2">MAFF 305830</strain>
    </source>
</reference>
<dbReference type="AlphaFoldDB" id="A0A0C3B584"/>
<organism evidence="1 2">
    <name type="scientific">Serendipita vermifera MAFF 305830</name>
    <dbReference type="NCBI Taxonomy" id="933852"/>
    <lineage>
        <taxon>Eukaryota</taxon>
        <taxon>Fungi</taxon>
        <taxon>Dikarya</taxon>
        <taxon>Basidiomycota</taxon>
        <taxon>Agaricomycotina</taxon>
        <taxon>Agaricomycetes</taxon>
        <taxon>Sebacinales</taxon>
        <taxon>Serendipitaceae</taxon>
        <taxon>Serendipita</taxon>
    </lineage>
</organism>
<dbReference type="OrthoDB" id="3353982at2759"/>
<accession>A0A0C3B584</accession>
<proteinExistence type="predicted"/>
<sequence>MKLDQLPEELYSAILETIVDLGERKNGTIALSRALPRSPVPWKWIYYEVRLTSAEGIMLLYQHLRRCGGVSSTQAQWVQSLVSTVWETDAQILADLVGLLSNLQKISLCVGTTFSPEHLDDMFQTPRPNLVSLDITFRPYVQKATYYQFLKGSYFDSLLIHLSNWPATSNLKYLSIVQTLPPSPTLFQSFAQPIVFFSLEPVSRLIHAPSLASTTHLRIQIPARPIAQFLSVTSPSPSPSPTPSIHDLPAYLGSLLPQPLGRTSFLDLSTTHITSTHLPSLLARFPALTHLLVDGTSILPRSTEITGEFAELGRLLATAGMKRVRERDRAIKELVVAMKAARLATVNQLAESSGTQASSSASQVASKVKKGRRGVATAKFSLRDKPAPSTPKVIAPDFGPAGLSISALEKIRILPPLTKLKSLCVTTFAPPTLELTHEWDDDFERGWREGVTVLAGARRRLESGVRMKLMSAWKFADEGEQLDGRGMGELNGLVELSEEEWSEELERADLLGLNPPRLCFAGRQGEVSVPHVEGCAHGVSWDE</sequence>
<evidence type="ECO:0000313" key="2">
    <source>
        <dbReference type="Proteomes" id="UP000054097"/>
    </source>
</evidence>
<protein>
    <recommendedName>
        <fullName evidence="3">F-box domain-containing protein</fullName>
    </recommendedName>
</protein>
<dbReference type="Proteomes" id="UP000054097">
    <property type="component" value="Unassembled WGS sequence"/>
</dbReference>
<reference evidence="1 2" key="1">
    <citation type="submission" date="2014-04" db="EMBL/GenBank/DDBJ databases">
        <authorList>
            <consortium name="DOE Joint Genome Institute"/>
            <person name="Kuo A."/>
            <person name="Zuccaro A."/>
            <person name="Kohler A."/>
            <person name="Nagy L.G."/>
            <person name="Floudas D."/>
            <person name="Copeland A."/>
            <person name="Barry K.W."/>
            <person name="Cichocki N."/>
            <person name="Veneault-Fourrey C."/>
            <person name="LaButti K."/>
            <person name="Lindquist E.A."/>
            <person name="Lipzen A."/>
            <person name="Lundell T."/>
            <person name="Morin E."/>
            <person name="Murat C."/>
            <person name="Sun H."/>
            <person name="Tunlid A."/>
            <person name="Henrissat B."/>
            <person name="Grigoriev I.V."/>
            <person name="Hibbett D.S."/>
            <person name="Martin F."/>
            <person name="Nordberg H.P."/>
            <person name="Cantor M.N."/>
            <person name="Hua S.X."/>
        </authorList>
    </citation>
    <scope>NUCLEOTIDE SEQUENCE [LARGE SCALE GENOMIC DNA]</scope>
    <source>
        <strain evidence="1 2">MAFF 305830</strain>
    </source>
</reference>
<name>A0A0C3B584_SERVB</name>